<proteinExistence type="predicted"/>
<sequence length="448" mass="52261">MDYLGDNAGLGLTTEQTDKVLQFQDLTGIEDISVCRDVLQRHQWNLEVAVQEQLNIREGRPSVYATEARPPAVVSDHLTQHIFYTPPTDGSGSGLRGFIRSIFSLFWTVCYSTIFAIFRFGHRFLRGDNRGYITNPLEDVRSFIKAYEEKYSSVHPVFYQGTYSQVLNDAKRELKFLLVYLHKDDAVDTPLFCRDTLSHIDVIMYVNTHFFFWGCNVSSGEGSKVSQLYKPTHFPFLAVVVLRDGRMTIVSRMEGYCEAALFVQRLTNVVREFDVNLRQARQDRMAQNLNRSIRAHQDEAFLESLRADQEKDRQREEQKRRLEEEERQKESEALEEQRRKEQIARDKIDSRVKVPIEPEESHPDAIHLVIKLPCGVRINRRFLKTHSMEAIFYFVYCHPDGPDNFEITTNFPKRVLFSRSNYEYNNTLTIEQAGLKNRETLYINDLDA</sequence>
<protein>
    <submittedName>
        <fullName evidence="1">Fas-associated protein</fullName>
    </submittedName>
</protein>
<evidence type="ECO:0000313" key="2">
    <source>
        <dbReference type="Proteomes" id="UP001056778"/>
    </source>
</evidence>
<comment type="caution">
    <text evidence="1">The sequence shown here is derived from an EMBL/GenBank/DDBJ whole genome shotgun (WGS) entry which is preliminary data.</text>
</comment>
<dbReference type="EMBL" id="CM043022">
    <property type="protein sequence ID" value="KAI4456027.1"/>
    <property type="molecule type" value="Genomic_DNA"/>
</dbReference>
<gene>
    <name evidence="1" type="ORF">MML48_8g00002732</name>
</gene>
<accession>A0ACB9SLM7</accession>
<reference evidence="1" key="1">
    <citation type="submission" date="2022-04" db="EMBL/GenBank/DDBJ databases">
        <title>Chromosome-scale genome assembly of Holotrichia oblita Faldermann.</title>
        <authorList>
            <person name="Rongchong L."/>
        </authorList>
    </citation>
    <scope>NUCLEOTIDE SEQUENCE</scope>
    <source>
        <strain evidence="1">81SQS9</strain>
    </source>
</reference>
<name>A0ACB9SLM7_HOLOL</name>
<dbReference type="Proteomes" id="UP001056778">
    <property type="component" value="Chromosome 8"/>
</dbReference>
<keyword evidence="2" id="KW-1185">Reference proteome</keyword>
<organism evidence="1 2">
    <name type="scientific">Holotrichia oblita</name>
    <name type="common">Chafer beetle</name>
    <dbReference type="NCBI Taxonomy" id="644536"/>
    <lineage>
        <taxon>Eukaryota</taxon>
        <taxon>Metazoa</taxon>
        <taxon>Ecdysozoa</taxon>
        <taxon>Arthropoda</taxon>
        <taxon>Hexapoda</taxon>
        <taxon>Insecta</taxon>
        <taxon>Pterygota</taxon>
        <taxon>Neoptera</taxon>
        <taxon>Endopterygota</taxon>
        <taxon>Coleoptera</taxon>
        <taxon>Polyphaga</taxon>
        <taxon>Scarabaeiformia</taxon>
        <taxon>Scarabaeidae</taxon>
        <taxon>Melolonthinae</taxon>
        <taxon>Holotrichia</taxon>
    </lineage>
</organism>
<evidence type="ECO:0000313" key="1">
    <source>
        <dbReference type="EMBL" id="KAI4456027.1"/>
    </source>
</evidence>